<reference evidence="2" key="1">
    <citation type="journal article" date="2022" name="Nat. Commun.">
        <title>Chromosome evolution and the genetic basis of agronomically important traits in greater yam.</title>
        <authorList>
            <person name="Bredeson J.V."/>
            <person name="Lyons J.B."/>
            <person name="Oniyinde I.O."/>
            <person name="Okereke N.R."/>
            <person name="Kolade O."/>
            <person name="Nnabue I."/>
            <person name="Nwadili C.O."/>
            <person name="Hribova E."/>
            <person name="Parker M."/>
            <person name="Nwogha J."/>
            <person name="Shu S."/>
            <person name="Carlson J."/>
            <person name="Kariba R."/>
            <person name="Muthemba S."/>
            <person name="Knop K."/>
            <person name="Barton G.J."/>
            <person name="Sherwood A.V."/>
            <person name="Lopez-Montes A."/>
            <person name="Asiedu R."/>
            <person name="Jamnadass R."/>
            <person name="Muchugi A."/>
            <person name="Goodstein D."/>
            <person name="Egesi C.N."/>
            <person name="Featherston J."/>
            <person name="Asfaw A."/>
            <person name="Simpson G.G."/>
            <person name="Dolezel J."/>
            <person name="Hendre P.S."/>
            <person name="Van Deynze A."/>
            <person name="Kumar P.L."/>
            <person name="Obidiegwu J.E."/>
            <person name="Bhattacharjee R."/>
            <person name="Rokhsar D.S."/>
        </authorList>
    </citation>
    <scope>NUCLEOTIDE SEQUENCE [LARGE SCALE GENOMIC DNA]</scope>
    <source>
        <strain evidence="2">cv. TDa95/00328</strain>
    </source>
</reference>
<sequence length="60" mass="6623">MARSYKGILMTIIMIIFVLLFTNSIFCSGSSSHSPRRLRTYPTPVSGSPTPDFPHGQIGH</sequence>
<name>A0ACB7UAZ1_DIOAL</name>
<keyword evidence="2" id="KW-1185">Reference proteome</keyword>
<proteinExistence type="predicted"/>
<organism evidence="1 2">
    <name type="scientific">Dioscorea alata</name>
    <name type="common">Purple yam</name>
    <dbReference type="NCBI Taxonomy" id="55571"/>
    <lineage>
        <taxon>Eukaryota</taxon>
        <taxon>Viridiplantae</taxon>
        <taxon>Streptophyta</taxon>
        <taxon>Embryophyta</taxon>
        <taxon>Tracheophyta</taxon>
        <taxon>Spermatophyta</taxon>
        <taxon>Magnoliopsida</taxon>
        <taxon>Liliopsida</taxon>
        <taxon>Dioscoreales</taxon>
        <taxon>Dioscoreaceae</taxon>
        <taxon>Dioscorea</taxon>
    </lineage>
</organism>
<evidence type="ECO:0000313" key="1">
    <source>
        <dbReference type="EMBL" id="KAH7657415.1"/>
    </source>
</evidence>
<accession>A0ACB7UAZ1</accession>
<dbReference type="Proteomes" id="UP000827976">
    <property type="component" value="Chromosome 17"/>
</dbReference>
<protein>
    <submittedName>
        <fullName evidence="1">Uncharacterized protein</fullName>
    </submittedName>
</protein>
<dbReference type="EMBL" id="CM037027">
    <property type="protein sequence ID" value="KAH7657415.1"/>
    <property type="molecule type" value="Genomic_DNA"/>
</dbReference>
<evidence type="ECO:0000313" key="2">
    <source>
        <dbReference type="Proteomes" id="UP000827976"/>
    </source>
</evidence>
<gene>
    <name evidence="1" type="ORF">IHE45_17G020900</name>
</gene>
<comment type="caution">
    <text evidence="1">The sequence shown here is derived from an EMBL/GenBank/DDBJ whole genome shotgun (WGS) entry which is preliminary data.</text>
</comment>